<dbReference type="Pfam" id="PF12904">
    <property type="entry name" value="Collagen_bind_2"/>
    <property type="match status" value="1"/>
</dbReference>
<dbReference type="Pfam" id="PF13204">
    <property type="entry name" value="Apiosidase"/>
    <property type="match status" value="1"/>
</dbReference>
<protein>
    <recommendedName>
        <fullName evidence="6">DUF4038 domain-containing protein</fullName>
    </recommendedName>
</protein>
<evidence type="ECO:0000313" key="4">
    <source>
        <dbReference type="EMBL" id="GGH77238.1"/>
    </source>
</evidence>
<accession>A0ABQ1ZRM7</accession>
<name>A0ABQ1ZRM7_9BACL</name>
<dbReference type="EMBL" id="BMDD01000002">
    <property type="protein sequence ID" value="GGH77238.1"/>
    <property type="molecule type" value="Genomic_DNA"/>
</dbReference>
<evidence type="ECO:0000259" key="2">
    <source>
        <dbReference type="Pfam" id="PF12904"/>
    </source>
</evidence>
<sequence length="494" mass="54314">MRRTHEQHEETAGGSAFEASEAGGKIGSRPETKTSADEKSVDGSTSVRPEGAGVLPALRVSENRRYLETENGEPFFWLGDTAWELFHRLSLEDAAYYLRTRAEQGFTVVQVVLLAELGGVTVPNAGGRLPLKIGAGGLPDPARPDTDGSDSYWHHVDAVLDEASRLGLYVALLPTWGDKFNRMHGAGPEIFTADNARGYGRWLGQRYGDRPGLVWVLGGDRPLSTAAHFAVVNAMARGLKTGGARQLMTFHPKGAESSSHHMHEEDWLDFNMIQSGHGERDITNDKRVAADYGRTPVKPTLDAEPCYEDIPIGFRPENGYFDEADVRRAAYYAVLSGAFGHTYGHHSIWPMVPEPGLYASTDFRDPGAFFLMSWQQALRRPGAKQMIHLRTLIEPHLGPLFRPAPELPAFVFSGDNRLVAARGEKAAWIYIPNGLYVELDPKRVGIEAWRANWFCPRTGARSKASGTDAGGGIVRYAAPTSGRGCDWILTIEEE</sequence>
<feature type="compositionally biased region" description="Basic and acidic residues" evidence="1">
    <location>
        <begin position="1"/>
        <end position="11"/>
    </location>
</feature>
<feature type="compositionally biased region" description="Basic and acidic residues" evidence="1">
    <location>
        <begin position="28"/>
        <end position="41"/>
    </location>
</feature>
<feature type="compositionally biased region" description="Low complexity" evidence="1">
    <location>
        <begin position="12"/>
        <end position="23"/>
    </location>
</feature>
<reference evidence="5" key="1">
    <citation type="journal article" date="2019" name="Int. J. Syst. Evol. Microbiol.">
        <title>The Global Catalogue of Microorganisms (GCM) 10K type strain sequencing project: providing services to taxonomists for standard genome sequencing and annotation.</title>
        <authorList>
            <consortium name="The Broad Institute Genomics Platform"/>
            <consortium name="The Broad Institute Genome Sequencing Center for Infectious Disease"/>
            <person name="Wu L."/>
            <person name="Ma J."/>
        </authorList>
    </citation>
    <scope>NUCLEOTIDE SEQUENCE [LARGE SCALE GENOMIC DNA]</scope>
    <source>
        <strain evidence="5">CCM 8702</strain>
    </source>
</reference>
<dbReference type="InterPro" id="IPR025277">
    <property type="entry name" value="Apiosidase-like_cat_dom"/>
</dbReference>
<dbReference type="SUPFAM" id="SSF51445">
    <property type="entry name" value="(Trans)glycosidases"/>
    <property type="match status" value="1"/>
</dbReference>
<comment type="caution">
    <text evidence="4">The sequence shown here is derived from an EMBL/GenBank/DDBJ whole genome shotgun (WGS) entry which is preliminary data.</text>
</comment>
<feature type="domain" description="Apiosidase-like catalytic" evidence="3">
    <location>
        <begin position="61"/>
        <end position="394"/>
    </location>
</feature>
<evidence type="ECO:0000313" key="5">
    <source>
        <dbReference type="Proteomes" id="UP000605427"/>
    </source>
</evidence>
<organism evidence="4 5">
    <name type="scientific">Saccharibacillus endophyticus</name>
    <dbReference type="NCBI Taxonomy" id="2060666"/>
    <lineage>
        <taxon>Bacteria</taxon>
        <taxon>Bacillati</taxon>
        <taxon>Bacillota</taxon>
        <taxon>Bacilli</taxon>
        <taxon>Bacillales</taxon>
        <taxon>Paenibacillaceae</taxon>
        <taxon>Saccharibacillus</taxon>
    </lineage>
</organism>
<dbReference type="PANTHER" id="PTHR37836:SF3">
    <property type="entry name" value="ENDOGLUCANASE"/>
    <property type="match status" value="1"/>
</dbReference>
<keyword evidence="5" id="KW-1185">Reference proteome</keyword>
<evidence type="ECO:0000256" key="1">
    <source>
        <dbReference type="SAM" id="MobiDB-lite"/>
    </source>
</evidence>
<feature type="domain" description="Putative collagen-binding" evidence="2">
    <location>
        <begin position="414"/>
        <end position="491"/>
    </location>
</feature>
<dbReference type="Gene3D" id="3.20.20.80">
    <property type="entry name" value="Glycosidases"/>
    <property type="match status" value="1"/>
</dbReference>
<evidence type="ECO:0008006" key="6">
    <source>
        <dbReference type="Google" id="ProtNLM"/>
    </source>
</evidence>
<proteinExistence type="predicted"/>
<dbReference type="Proteomes" id="UP000605427">
    <property type="component" value="Unassembled WGS sequence"/>
</dbReference>
<dbReference type="InterPro" id="IPR017853">
    <property type="entry name" value="GH"/>
</dbReference>
<feature type="region of interest" description="Disordered" evidence="1">
    <location>
        <begin position="1"/>
        <end position="54"/>
    </location>
</feature>
<dbReference type="PANTHER" id="PTHR37836">
    <property type="entry name" value="LMO1036 PROTEIN"/>
    <property type="match status" value="1"/>
</dbReference>
<dbReference type="InterPro" id="IPR024749">
    <property type="entry name" value="Collagen-bd_put"/>
</dbReference>
<dbReference type="RefSeq" id="WP_229714131.1">
    <property type="nucleotide sequence ID" value="NZ_BMDD01000002.1"/>
</dbReference>
<evidence type="ECO:0000259" key="3">
    <source>
        <dbReference type="Pfam" id="PF13204"/>
    </source>
</evidence>
<gene>
    <name evidence="4" type="ORF">GCM10007362_20690</name>
</gene>